<dbReference type="CDD" id="cd16320">
    <property type="entry name" value="MraZ_N"/>
    <property type="match status" value="1"/>
</dbReference>
<dbReference type="NCBIfam" id="TIGR00242">
    <property type="entry name" value="division/cell wall cluster transcriptional repressor MraZ"/>
    <property type="match status" value="1"/>
</dbReference>
<dbReference type="PROSITE" id="PS51740">
    <property type="entry name" value="SPOVT_ABRB"/>
    <property type="match status" value="2"/>
</dbReference>
<evidence type="ECO:0000256" key="2">
    <source>
        <dbReference type="ARBA" id="ARBA00022490"/>
    </source>
</evidence>
<evidence type="ECO:0000259" key="8">
    <source>
        <dbReference type="PROSITE" id="PS51740"/>
    </source>
</evidence>
<dbReference type="EMBL" id="CP150096">
    <property type="protein sequence ID" value="WZN46661.1"/>
    <property type="molecule type" value="Genomic_DNA"/>
</dbReference>
<dbReference type="InterPro" id="IPR003444">
    <property type="entry name" value="MraZ"/>
</dbReference>
<protein>
    <recommendedName>
        <fullName evidence="1 7">Transcriptional regulator MraZ</fullName>
    </recommendedName>
</protein>
<dbReference type="InterPro" id="IPR020603">
    <property type="entry name" value="MraZ_dom"/>
</dbReference>
<evidence type="ECO:0000256" key="5">
    <source>
        <dbReference type="ARBA" id="ARBA00023125"/>
    </source>
</evidence>
<evidence type="ECO:0000256" key="3">
    <source>
        <dbReference type="ARBA" id="ARBA00022737"/>
    </source>
</evidence>
<evidence type="ECO:0000313" key="10">
    <source>
        <dbReference type="Proteomes" id="UP001449657"/>
    </source>
</evidence>
<accession>A0ABZ2Z7J3</accession>
<dbReference type="Pfam" id="PF02381">
    <property type="entry name" value="MraZ"/>
    <property type="match status" value="2"/>
</dbReference>
<organism evidence="9 10">
    <name type="scientific">Chitinophaga caseinilytica</name>
    <dbReference type="NCBI Taxonomy" id="2267521"/>
    <lineage>
        <taxon>Bacteria</taxon>
        <taxon>Pseudomonadati</taxon>
        <taxon>Bacteroidota</taxon>
        <taxon>Chitinophagia</taxon>
        <taxon>Chitinophagales</taxon>
        <taxon>Chitinophagaceae</taxon>
        <taxon>Chitinophaga</taxon>
    </lineage>
</organism>
<dbReference type="InterPro" id="IPR035644">
    <property type="entry name" value="MraZ_C"/>
</dbReference>
<dbReference type="PANTHER" id="PTHR34701">
    <property type="entry name" value="TRANSCRIPTIONAL REGULATOR MRAZ"/>
    <property type="match status" value="1"/>
</dbReference>
<dbReference type="CDD" id="cd16321">
    <property type="entry name" value="MraZ_C"/>
    <property type="match status" value="1"/>
</dbReference>
<comment type="subunit">
    <text evidence="7">Forms oligomers.</text>
</comment>
<dbReference type="InterPro" id="IPR038619">
    <property type="entry name" value="MraZ_sf"/>
</dbReference>
<evidence type="ECO:0000256" key="7">
    <source>
        <dbReference type="HAMAP-Rule" id="MF_01008"/>
    </source>
</evidence>
<proteinExistence type="inferred from homology"/>
<keyword evidence="4 7" id="KW-0805">Transcription regulation</keyword>
<evidence type="ECO:0000256" key="6">
    <source>
        <dbReference type="ARBA" id="ARBA00023163"/>
    </source>
</evidence>
<dbReference type="HAMAP" id="MF_01008">
    <property type="entry name" value="MraZ"/>
    <property type="match status" value="1"/>
</dbReference>
<reference evidence="9 10" key="1">
    <citation type="submission" date="2024-03" db="EMBL/GenBank/DDBJ databases">
        <title>Chitinophaga caseinilytica sp. nov., a casein hydrolysing bacterium isolated from forest soil.</title>
        <authorList>
            <person name="Lee D.S."/>
            <person name="Han D.M."/>
            <person name="Baek J.H."/>
            <person name="Choi D.G."/>
            <person name="Jeon J.H."/>
            <person name="Jeon C.O."/>
        </authorList>
    </citation>
    <scope>NUCLEOTIDE SEQUENCE [LARGE SCALE GENOMIC DNA]</scope>
    <source>
        <strain evidence="9 10">KACC 19118</strain>
    </source>
</reference>
<name>A0ABZ2Z7J3_9BACT</name>
<keyword evidence="5 7" id="KW-0238">DNA-binding</keyword>
<keyword evidence="6 7" id="KW-0804">Transcription</keyword>
<comment type="subcellular location">
    <subcellularLocation>
        <location evidence="7">Cytoplasm</location>
        <location evidence="7">Nucleoid</location>
    </subcellularLocation>
</comment>
<keyword evidence="2 7" id="KW-0963">Cytoplasm</keyword>
<comment type="similarity">
    <text evidence="7">Belongs to the MraZ family.</text>
</comment>
<evidence type="ECO:0000256" key="1">
    <source>
        <dbReference type="ARBA" id="ARBA00013860"/>
    </source>
</evidence>
<keyword evidence="10" id="KW-1185">Reference proteome</keyword>
<keyword evidence="3" id="KW-0677">Repeat</keyword>
<dbReference type="PANTHER" id="PTHR34701:SF1">
    <property type="entry name" value="TRANSCRIPTIONAL REGULATOR MRAZ"/>
    <property type="match status" value="1"/>
</dbReference>
<dbReference type="Gene3D" id="3.40.1550.20">
    <property type="entry name" value="Transcriptional regulator MraZ domain"/>
    <property type="match status" value="1"/>
</dbReference>
<gene>
    <name evidence="7 9" type="primary">mraZ</name>
    <name evidence="9" type="ORF">WJU22_00410</name>
</gene>
<evidence type="ECO:0000313" key="9">
    <source>
        <dbReference type="EMBL" id="WZN46661.1"/>
    </source>
</evidence>
<dbReference type="InterPro" id="IPR035642">
    <property type="entry name" value="MraZ_N"/>
</dbReference>
<sequence>MTGFLGEYESTLDAKGRFLLPAGFKRQLPEDAGAQFVLNRGFEKCLTLYPMSEWTPIQEKIAKLNDFDPKVREFRRYFLNGATIVELDSAGRLNIPKNLAVHAGLDKDIVLAAANNKIEIWDKAKYQEFFDNFSPEAFSNLAQQVMSPDGSNIPGL</sequence>
<feature type="domain" description="SpoVT-AbrB" evidence="8">
    <location>
        <begin position="82"/>
        <end position="125"/>
    </location>
</feature>
<evidence type="ECO:0000256" key="4">
    <source>
        <dbReference type="ARBA" id="ARBA00023015"/>
    </source>
</evidence>
<dbReference type="SUPFAM" id="SSF89447">
    <property type="entry name" value="AbrB/MazE/MraZ-like"/>
    <property type="match status" value="1"/>
</dbReference>
<dbReference type="RefSeq" id="WP_341841350.1">
    <property type="nucleotide sequence ID" value="NZ_CP149792.1"/>
</dbReference>
<dbReference type="InterPro" id="IPR007159">
    <property type="entry name" value="SpoVT-AbrB_dom"/>
</dbReference>
<feature type="domain" description="SpoVT-AbrB" evidence="8">
    <location>
        <begin position="7"/>
        <end position="53"/>
    </location>
</feature>
<dbReference type="InterPro" id="IPR037914">
    <property type="entry name" value="SpoVT-AbrB_sf"/>
</dbReference>
<dbReference type="Proteomes" id="UP001449657">
    <property type="component" value="Chromosome"/>
</dbReference>